<comment type="caution">
    <text evidence="3">The sequence shown here is derived from an EMBL/GenBank/DDBJ whole genome shotgun (WGS) entry which is preliminary data.</text>
</comment>
<gene>
    <name evidence="3" type="primary">TAO3_7</name>
    <name evidence="3" type="ORF">PGTUg99_037055</name>
</gene>
<dbReference type="EMBL" id="VDEP01000102">
    <property type="protein sequence ID" value="KAA1132094.1"/>
    <property type="molecule type" value="Genomic_DNA"/>
</dbReference>
<dbReference type="PANTHER" id="PTHR12295:SF30">
    <property type="entry name" value="PROTEIN FURRY"/>
    <property type="match status" value="1"/>
</dbReference>
<evidence type="ECO:0000259" key="2">
    <source>
        <dbReference type="Pfam" id="PF14225"/>
    </source>
</evidence>
<feature type="region of interest" description="Disordered" evidence="1">
    <location>
        <begin position="1"/>
        <end position="36"/>
    </location>
</feature>
<organism evidence="3 4">
    <name type="scientific">Puccinia graminis f. sp. tritici</name>
    <dbReference type="NCBI Taxonomy" id="56615"/>
    <lineage>
        <taxon>Eukaryota</taxon>
        <taxon>Fungi</taxon>
        <taxon>Dikarya</taxon>
        <taxon>Basidiomycota</taxon>
        <taxon>Pucciniomycotina</taxon>
        <taxon>Pucciniomycetes</taxon>
        <taxon>Pucciniales</taxon>
        <taxon>Pucciniaceae</taxon>
        <taxon>Puccinia</taxon>
    </lineage>
</organism>
<dbReference type="GO" id="GO:0000902">
    <property type="term" value="P:cell morphogenesis"/>
    <property type="evidence" value="ECO:0007669"/>
    <property type="project" value="InterPro"/>
</dbReference>
<protein>
    <submittedName>
        <fullName evidence="3">Cell morphoproteinsis protein PAG1</fullName>
    </submittedName>
</protein>
<proteinExistence type="predicted"/>
<dbReference type="Proteomes" id="UP000325313">
    <property type="component" value="Unassembled WGS sequence"/>
</dbReference>
<dbReference type="InterPro" id="IPR025481">
    <property type="entry name" value="Cell_Morphogen_C"/>
</dbReference>
<dbReference type="Pfam" id="PF14225">
    <property type="entry name" value="MOR2-PAG1_C"/>
    <property type="match status" value="1"/>
</dbReference>
<reference evidence="3 4" key="1">
    <citation type="submission" date="2019-05" db="EMBL/GenBank/DDBJ databases">
        <title>Emergence of the Ug99 lineage of the wheat stem rust pathogen through somatic hybridization.</title>
        <authorList>
            <person name="Li F."/>
            <person name="Upadhyaya N.M."/>
            <person name="Sperschneider J."/>
            <person name="Matny O."/>
            <person name="Nguyen-Phuc H."/>
            <person name="Mago R."/>
            <person name="Raley C."/>
            <person name="Miller M.E."/>
            <person name="Silverstein K.A.T."/>
            <person name="Henningsen E."/>
            <person name="Hirsch C.D."/>
            <person name="Visser B."/>
            <person name="Pretorius Z.A."/>
            <person name="Steffenson B.J."/>
            <person name="Schwessinger B."/>
            <person name="Dodds P.N."/>
            <person name="Figueroa M."/>
        </authorList>
    </citation>
    <scope>NUCLEOTIDE SEQUENCE [LARGE SCALE GENOMIC DNA]</scope>
    <source>
        <strain evidence="3 4">Ug99</strain>
    </source>
</reference>
<dbReference type="GO" id="GO:0005938">
    <property type="term" value="C:cell cortex"/>
    <property type="evidence" value="ECO:0007669"/>
    <property type="project" value="TreeGrafter"/>
</dbReference>
<feature type="compositionally biased region" description="Low complexity" evidence="1">
    <location>
        <begin position="24"/>
        <end position="36"/>
    </location>
</feature>
<evidence type="ECO:0000313" key="4">
    <source>
        <dbReference type="Proteomes" id="UP000325313"/>
    </source>
</evidence>
<dbReference type="GO" id="GO:0030427">
    <property type="term" value="C:site of polarized growth"/>
    <property type="evidence" value="ECO:0007669"/>
    <property type="project" value="TreeGrafter"/>
</dbReference>
<dbReference type="AlphaFoldDB" id="A0A5B0S609"/>
<dbReference type="PANTHER" id="PTHR12295">
    <property type="entry name" value="FURRY-RELATED"/>
    <property type="match status" value="1"/>
</dbReference>
<evidence type="ECO:0000256" key="1">
    <source>
        <dbReference type="SAM" id="MobiDB-lite"/>
    </source>
</evidence>
<feature type="domain" description="Cell morphogenesis protein C-terminal" evidence="2">
    <location>
        <begin position="77"/>
        <end position="273"/>
    </location>
</feature>
<name>A0A5B0S609_PUCGR</name>
<dbReference type="InterPro" id="IPR039867">
    <property type="entry name" value="Furry/Tao3/Mor2"/>
</dbReference>
<accession>A0A5B0S609</accession>
<evidence type="ECO:0000313" key="3">
    <source>
        <dbReference type="EMBL" id="KAA1132094.1"/>
    </source>
</evidence>
<sequence>MGPMGGGIPPGRRYNLAGRGGNPPGRRGCTTSSTRRTPSWSARLYDLDGQEGILLVEEVVQPRRPGGFPPGRRGPFRALLTKGLRSSQLCSASWSLVKDLLDLPDNCGIIDWLNGGLGLLYAACLPWCFHVLETSVMQYEIDEIALSVARIAETFRMDGLSRVMVSFAKNQFRTKEDFLVLRQAVNGIREYFLPKFSADILIFYLGLLCNPLEWLRLKTLAVLKLFLKTIEPTFSSSGINELGYDLLTPLLHLLQTTASQQALDILAEPMPIKSRPLNGRKAMGTTSEEGSSKKVFGIPDETGWCVPNPQESMRVTYLHEKKK</sequence>